<dbReference type="PRINTS" id="PR00598">
    <property type="entry name" value="HTHMARR"/>
</dbReference>
<sequence length="219" mass="25026">MKYSLIKDVIDLTDDFESFNNLSKSYTNDIVGFKEWIGTAFDHNSSLSELNWEGKENGRTAESVINTLIVQMNRYAKSYSKSAIHGSEFSGQEDFIYLITLKSFGEMTKTALIKKNVHDKPSGIKIIDRLLEKDWVAQHVSESDKRSKILSITEKGLQKLEEQMGKIRQASTIVTGNLNHFEKMQLIKLLQKLDDFHKPIYHESMDSANLLDLAFAKLT</sequence>
<dbReference type="PANTHER" id="PTHR42756">
    <property type="entry name" value="TRANSCRIPTIONAL REGULATOR, MARR"/>
    <property type="match status" value="1"/>
</dbReference>
<dbReference type="STRING" id="414048.SAMN04489864_102349"/>
<dbReference type="SUPFAM" id="SSF46785">
    <property type="entry name" value="Winged helix' DNA-binding domain"/>
    <property type="match status" value="1"/>
</dbReference>
<dbReference type="Pfam" id="PF13463">
    <property type="entry name" value="HTH_27"/>
    <property type="match status" value="1"/>
</dbReference>
<gene>
    <name evidence="5" type="ORF">SAMN04489864_102349</name>
</gene>
<keyword evidence="3" id="KW-0804">Transcription</keyword>
<evidence type="ECO:0000256" key="3">
    <source>
        <dbReference type="ARBA" id="ARBA00023163"/>
    </source>
</evidence>
<dbReference type="EMBL" id="FOPP01000002">
    <property type="protein sequence ID" value="SFG80566.1"/>
    <property type="molecule type" value="Genomic_DNA"/>
</dbReference>
<name>A0A1I2V025_9SPHI</name>
<evidence type="ECO:0000313" key="5">
    <source>
        <dbReference type="EMBL" id="SFG80566.1"/>
    </source>
</evidence>
<dbReference type="GO" id="GO:0003677">
    <property type="term" value="F:DNA binding"/>
    <property type="evidence" value="ECO:0007669"/>
    <property type="project" value="UniProtKB-KW"/>
</dbReference>
<dbReference type="OrthoDB" id="961069at2"/>
<dbReference type="AlphaFoldDB" id="A0A1I2V025"/>
<dbReference type="RefSeq" id="WP_090992389.1">
    <property type="nucleotide sequence ID" value="NZ_FOPP01000002.1"/>
</dbReference>
<evidence type="ECO:0000256" key="1">
    <source>
        <dbReference type="ARBA" id="ARBA00023015"/>
    </source>
</evidence>
<dbReference type="Proteomes" id="UP000199666">
    <property type="component" value="Unassembled WGS sequence"/>
</dbReference>
<dbReference type="PANTHER" id="PTHR42756:SF1">
    <property type="entry name" value="TRANSCRIPTIONAL REPRESSOR OF EMRAB OPERON"/>
    <property type="match status" value="1"/>
</dbReference>
<evidence type="ECO:0000256" key="2">
    <source>
        <dbReference type="ARBA" id="ARBA00023125"/>
    </source>
</evidence>
<dbReference type="GO" id="GO:0003700">
    <property type="term" value="F:DNA-binding transcription factor activity"/>
    <property type="evidence" value="ECO:0007669"/>
    <property type="project" value="InterPro"/>
</dbReference>
<keyword evidence="1" id="KW-0805">Transcription regulation</keyword>
<feature type="domain" description="HTH marR-type" evidence="4">
    <location>
        <begin position="62"/>
        <end position="195"/>
    </location>
</feature>
<dbReference type="Gene3D" id="1.10.10.10">
    <property type="entry name" value="Winged helix-like DNA-binding domain superfamily/Winged helix DNA-binding domain"/>
    <property type="match status" value="1"/>
</dbReference>
<protein>
    <submittedName>
        <fullName evidence="5">DNA-binding transcriptional regulator, MarR family</fullName>
    </submittedName>
</protein>
<evidence type="ECO:0000259" key="4">
    <source>
        <dbReference type="PROSITE" id="PS50995"/>
    </source>
</evidence>
<reference evidence="5 6" key="1">
    <citation type="submission" date="2016-10" db="EMBL/GenBank/DDBJ databases">
        <authorList>
            <person name="de Groot N.N."/>
        </authorList>
    </citation>
    <scope>NUCLEOTIDE SEQUENCE [LARGE SCALE GENOMIC DNA]</scope>
    <source>
        <strain evidence="5 6">DSM 18684</strain>
    </source>
</reference>
<keyword evidence="2 5" id="KW-0238">DNA-binding</keyword>
<accession>A0A1I2V025</accession>
<dbReference type="InterPro" id="IPR000835">
    <property type="entry name" value="HTH_MarR-typ"/>
</dbReference>
<organism evidence="5 6">
    <name type="scientific">Pedobacter insulae</name>
    <dbReference type="NCBI Taxonomy" id="414048"/>
    <lineage>
        <taxon>Bacteria</taxon>
        <taxon>Pseudomonadati</taxon>
        <taxon>Bacteroidota</taxon>
        <taxon>Sphingobacteriia</taxon>
        <taxon>Sphingobacteriales</taxon>
        <taxon>Sphingobacteriaceae</taxon>
        <taxon>Pedobacter</taxon>
    </lineage>
</organism>
<dbReference type="PROSITE" id="PS50995">
    <property type="entry name" value="HTH_MARR_2"/>
    <property type="match status" value="1"/>
</dbReference>
<keyword evidence="6" id="KW-1185">Reference proteome</keyword>
<dbReference type="InterPro" id="IPR036390">
    <property type="entry name" value="WH_DNA-bd_sf"/>
</dbReference>
<proteinExistence type="predicted"/>
<dbReference type="InterPro" id="IPR036388">
    <property type="entry name" value="WH-like_DNA-bd_sf"/>
</dbReference>
<evidence type="ECO:0000313" key="6">
    <source>
        <dbReference type="Proteomes" id="UP000199666"/>
    </source>
</evidence>